<evidence type="ECO:0000313" key="2">
    <source>
        <dbReference type="Proteomes" id="UP000735302"/>
    </source>
</evidence>
<organism evidence="1 2">
    <name type="scientific">Plakobranchus ocellatus</name>
    <dbReference type="NCBI Taxonomy" id="259542"/>
    <lineage>
        <taxon>Eukaryota</taxon>
        <taxon>Metazoa</taxon>
        <taxon>Spiralia</taxon>
        <taxon>Lophotrochozoa</taxon>
        <taxon>Mollusca</taxon>
        <taxon>Gastropoda</taxon>
        <taxon>Heterobranchia</taxon>
        <taxon>Euthyneura</taxon>
        <taxon>Panpulmonata</taxon>
        <taxon>Sacoglossa</taxon>
        <taxon>Placobranchoidea</taxon>
        <taxon>Plakobranchidae</taxon>
        <taxon>Plakobranchus</taxon>
    </lineage>
</organism>
<dbReference type="EMBL" id="BLXT01002845">
    <property type="protein sequence ID" value="GFN98337.1"/>
    <property type="molecule type" value="Genomic_DNA"/>
</dbReference>
<proteinExistence type="predicted"/>
<reference evidence="1 2" key="1">
    <citation type="journal article" date="2021" name="Elife">
        <title>Chloroplast acquisition without the gene transfer in kleptoplastic sea slugs, Plakobranchus ocellatus.</title>
        <authorList>
            <person name="Maeda T."/>
            <person name="Takahashi S."/>
            <person name="Yoshida T."/>
            <person name="Shimamura S."/>
            <person name="Takaki Y."/>
            <person name="Nagai Y."/>
            <person name="Toyoda A."/>
            <person name="Suzuki Y."/>
            <person name="Arimoto A."/>
            <person name="Ishii H."/>
            <person name="Satoh N."/>
            <person name="Nishiyama T."/>
            <person name="Hasebe M."/>
            <person name="Maruyama T."/>
            <person name="Minagawa J."/>
            <person name="Obokata J."/>
            <person name="Shigenobu S."/>
        </authorList>
    </citation>
    <scope>NUCLEOTIDE SEQUENCE [LARGE SCALE GENOMIC DNA]</scope>
</reference>
<dbReference type="AlphaFoldDB" id="A0AAV3ZV96"/>
<keyword evidence="2" id="KW-1185">Reference proteome</keyword>
<accession>A0AAV3ZV96</accession>
<comment type="caution">
    <text evidence="1">The sequence shown here is derived from an EMBL/GenBank/DDBJ whole genome shotgun (WGS) entry which is preliminary data.</text>
</comment>
<protein>
    <submittedName>
        <fullName evidence="1">Uncharacterized protein</fullName>
    </submittedName>
</protein>
<name>A0AAV3ZV96_9GAST</name>
<dbReference type="Proteomes" id="UP000735302">
    <property type="component" value="Unassembled WGS sequence"/>
</dbReference>
<evidence type="ECO:0000313" key="1">
    <source>
        <dbReference type="EMBL" id="GFN98337.1"/>
    </source>
</evidence>
<gene>
    <name evidence="1" type="ORF">PoB_002484300</name>
</gene>
<sequence>MSHMMRGVAYSATNCGQSSIPEHAWGCRRLLQRTQTHSLSKEDFLGMRMGHKDRNSSRQLHWVFWGIWERHLKHTRHCGLPPQHMVQMEVTVQHINDPGPICLCHLRRILGQHSCI</sequence>